<dbReference type="NCBIfam" id="NF037995">
    <property type="entry name" value="TRAP_S1"/>
    <property type="match status" value="1"/>
</dbReference>
<keyword evidence="6" id="KW-0675">Receptor</keyword>
<dbReference type="InterPro" id="IPR004682">
    <property type="entry name" value="TRAP_DctP"/>
</dbReference>
<proteinExistence type="inferred from homology"/>
<dbReference type="PANTHER" id="PTHR33376:SF7">
    <property type="entry name" value="C4-DICARBOXYLATE-BINDING PROTEIN DCTB"/>
    <property type="match status" value="1"/>
</dbReference>
<dbReference type="STRING" id="415747.SAMN03097708_01837"/>
<evidence type="ECO:0000256" key="3">
    <source>
        <dbReference type="ARBA" id="ARBA00022448"/>
    </source>
</evidence>
<dbReference type="Proteomes" id="UP000199648">
    <property type="component" value="Unassembled WGS sequence"/>
</dbReference>
<evidence type="ECO:0000313" key="7">
    <source>
        <dbReference type="Proteomes" id="UP000199648"/>
    </source>
</evidence>
<keyword evidence="4" id="KW-0732">Signal</keyword>
<name>A0A1G5QBY1_9GAMM</name>
<dbReference type="InterPro" id="IPR038404">
    <property type="entry name" value="TRAP_DctP_sf"/>
</dbReference>
<dbReference type="PANTHER" id="PTHR33376">
    <property type="match status" value="1"/>
</dbReference>
<gene>
    <name evidence="6" type="ORF">SAMN03097708_01837</name>
</gene>
<feature type="domain" description="Leucine-binding protein" evidence="5">
    <location>
        <begin position="353"/>
        <end position="706"/>
    </location>
</feature>
<accession>A0A1G5QBY1</accession>
<dbReference type="CDD" id="cd13603">
    <property type="entry name" value="PBP2_TRAP_Siap_TeaA_like"/>
    <property type="match status" value="1"/>
</dbReference>
<reference evidence="6 7" key="1">
    <citation type="submission" date="2016-10" db="EMBL/GenBank/DDBJ databases">
        <authorList>
            <person name="de Groot N.N."/>
        </authorList>
    </citation>
    <scope>NUCLEOTIDE SEQUENCE [LARGE SCALE GENOMIC DNA]</scope>
    <source>
        <strain evidence="6 7">HLD2</strain>
    </source>
</reference>
<dbReference type="CDD" id="cd19979">
    <property type="entry name" value="PBP1_ABC_ligand_binding-like"/>
    <property type="match status" value="1"/>
</dbReference>
<evidence type="ECO:0000313" key="6">
    <source>
        <dbReference type="EMBL" id="SCZ59314.1"/>
    </source>
</evidence>
<evidence type="ECO:0000259" key="5">
    <source>
        <dbReference type="Pfam" id="PF13458"/>
    </source>
</evidence>
<dbReference type="EMBL" id="FMWD01000005">
    <property type="protein sequence ID" value="SCZ59314.1"/>
    <property type="molecule type" value="Genomic_DNA"/>
</dbReference>
<protein>
    <submittedName>
        <fullName evidence="6">Tripartite ATP-independent transporter solute receptor, DctP family</fullName>
    </submittedName>
</protein>
<keyword evidence="3" id="KW-0813">Transport</keyword>
<dbReference type="SUPFAM" id="SSF53822">
    <property type="entry name" value="Periplasmic binding protein-like I"/>
    <property type="match status" value="1"/>
</dbReference>
<evidence type="ECO:0000256" key="1">
    <source>
        <dbReference type="ARBA" id="ARBA00009023"/>
    </source>
</evidence>
<dbReference type="Gene3D" id="3.40.190.170">
    <property type="entry name" value="Bacterial extracellular solute-binding protein, family 7"/>
    <property type="match status" value="1"/>
</dbReference>
<dbReference type="Gene3D" id="3.40.50.2300">
    <property type="match status" value="2"/>
</dbReference>
<dbReference type="GO" id="GO:0030288">
    <property type="term" value="C:outer membrane-bounded periplasmic space"/>
    <property type="evidence" value="ECO:0007669"/>
    <property type="project" value="InterPro"/>
</dbReference>
<dbReference type="Pfam" id="PF13458">
    <property type="entry name" value="Peripla_BP_6"/>
    <property type="match status" value="1"/>
</dbReference>
<dbReference type="AlphaFoldDB" id="A0A1G5QBY1"/>
<evidence type="ECO:0000256" key="2">
    <source>
        <dbReference type="ARBA" id="ARBA00010062"/>
    </source>
</evidence>
<dbReference type="InterPro" id="IPR028082">
    <property type="entry name" value="Peripla_BP_I"/>
</dbReference>
<comment type="similarity">
    <text evidence="2">Belongs to the leucine-binding protein family.</text>
</comment>
<organism evidence="6 7">
    <name type="scientific">Thiohalomonas denitrificans</name>
    <dbReference type="NCBI Taxonomy" id="415747"/>
    <lineage>
        <taxon>Bacteria</taxon>
        <taxon>Pseudomonadati</taxon>
        <taxon>Pseudomonadota</taxon>
        <taxon>Gammaproteobacteria</taxon>
        <taxon>Thiohalomonadales</taxon>
        <taxon>Thiohalomonadaceae</taxon>
        <taxon>Thiohalomonas</taxon>
    </lineage>
</organism>
<dbReference type="OrthoDB" id="7337537at2"/>
<dbReference type="InterPro" id="IPR018389">
    <property type="entry name" value="DctP_fam"/>
</dbReference>
<dbReference type="NCBIfam" id="TIGR00787">
    <property type="entry name" value="dctP"/>
    <property type="match status" value="1"/>
</dbReference>
<comment type="similarity">
    <text evidence="1">Belongs to the bacterial solute-binding protein 7 family.</text>
</comment>
<keyword evidence="7" id="KW-1185">Reference proteome</keyword>
<dbReference type="InterPro" id="IPR028081">
    <property type="entry name" value="Leu-bd"/>
</dbReference>
<dbReference type="GO" id="GO:0055085">
    <property type="term" value="P:transmembrane transport"/>
    <property type="evidence" value="ECO:0007669"/>
    <property type="project" value="InterPro"/>
</dbReference>
<dbReference type="RefSeq" id="WP_092995751.1">
    <property type="nucleotide sequence ID" value="NZ_FMWD01000005.1"/>
</dbReference>
<sequence length="721" mass="79748">MNRLAAAMGLALLFAVIYVIWPAPRPGSVAPETPSTTGAEWVLRFGHNIPADSALHQASVRFAEEVQSRSGGRVRVDVYPAQQLGNDHQMVEMARAGELDIILTPTAKLSVPLPAMQYADLPFYFPSRNDLYEMLDGEPGQILLDKLRSIGLIGVTFWENGFKQFTANRPLQRPEDFAGLNMRIMKSRILMEQFRALDAHPIPIDFHATREALHDGVVDGQENPLVAIVSMGIHQEQSHLTLSNHGYMGYVFSISAAVFERLPQEIRSILIDTARELTPWERAETHRREEMLLEAIREAGVTIHRLDSEAQQAFAERTTHIADIFEPVIGADLLSRTQELLDRKYSGKGNRSIVVGLDADLSMDGGSSGLALKRGAALAIEEINVAGGVLDKRLKLRTRDHKGMPSQGVRNLSRFIDEPEVIAVITGQNSPVTTAQLQPAHEAGLPLLAAWSSATGVVENRYSPNFVFRVSANDRLVAPFMLDHLLQAYRRPAILLENSVWGRSSLKAMREALAKRGHTFAHTESFNRGETEFAPYLTRIEQSGADVIVMVTNPHEGQLIVDVLAQRTAPLPLFSHWGITGGDFWSANREALEQIDLTFFQTFSFLEPRGPASAHLASRYKERYAVSSDRKILAPAGVAHAYDLVHLLAAAIEQAGSSDRAAVRDALERLKRHDGAVKRYSPPFTPERHDALGPRDYRMARFAEDGAIIPLRPGPDDGIAP</sequence>
<evidence type="ECO:0000256" key="4">
    <source>
        <dbReference type="ARBA" id="ARBA00022729"/>
    </source>
</evidence>
<dbReference type="Pfam" id="PF03480">
    <property type="entry name" value="DctP"/>
    <property type="match status" value="1"/>
</dbReference>